<organism evidence="3 4">
    <name type="scientific">Hoylesella loescheii DSM 19665 = JCM 12249 = ATCC 15930</name>
    <dbReference type="NCBI Taxonomy" id="1122985"/>
    <lineage>
        <taxon>Bacteria</taxon>
        <taxon>Pseudomonadati</taxon>
        <taxon>Bacteroidota</taxon>
        <taxon>Bacteroidia</taxon>
        <taxon>Bacteroidales</taxon>
        <taxon>Prevotellaceae</taxon>
        <taxon>Hoylesella</taxon>
    </lineage>
</organism>
<dbReference type="GO" id="GO:0004527">
    <property type="term" value="F:exonuclease activity"/>
    <property type="evidence" value="ECO:0007669"/>
    <property type="project" value="UniProtKB-KW"/>
</dbReference>
<dbReference type="PATRIC" id="fig|1122985.7.peg.2872"/>
<evidence type="ECO:0000259" key="2">
    <source>
        <dbReference type="Pfam" id="PF03372"/>
    </source>
</evidence>
<evidence type="ECO:0000313" key="3">
    <source>
        <dbReference type="EMBL" id="KDR51150.1"/>
    </source>
</evidence>
<dbReference type="InterPro" id="IPR051916">
    <property type="entry name" value="GPI-anchor_lipid_remodeler"/>
</dbReference>
<dbReference type="AlphaFoldDB" id="A0A069QEF5"/>
<feature type="signal peptide" evidence="1">
    <location>
        <begin position="1"/>
        <end position="23"/>
    </location>
</feature>
<keyword evidence="3" id="KW-0269">Exonuclease</keyword>
<dbReference type="HOGENOM" id="CLU_060500_4_0_10"/>
<evidence type="ECO:0000313" key="4">
    <source>
        <dbReference type="Proteomes" id="UP000027442"/>
    </source>
</evidence>
<dbReference type="eggNOG" id="COG3568">
    <property type="taxonomic scope" value="Bacteria"/>
</dbReference>
<dbReference type="GO" id="GO:0016020">
    <property type="term" value="C:membrane"/>
    <property type="evidence" value="ECO:0007669"/>
    <property type="project" value="GOC"/>
</dbReference>
<protein>
    <submittedName>
        <fullName evidence="3">Endonuclease/exonuclease/phosphatase family protein</fullName>
    </submittedName>
</protein>
<keyword evidence="4" id="KW-1185">Reference proteome</keyword>
<dbReference type="InterPro" id="IPR036691">
    <property type="entry name" value="Endo/exonu/phosph_ase_sf"/>
</dbReference>
<name>A0A069QEF5_HOYLO</name>
<keyword evidence="3" id="KW-0255">Endonuclease</keyword>
<feature type="domain" description="Endonuclease/exonuclease/phosphatase" evidence="2">
    <location>
        <begin position="57"/>
        <end position="289"/>
    </location>
</feature>
<dbReference type="Gene3D" id="3.60.10.10">
    <property type="entry name" value="Endonuclease/exonuclease/phosphatase"/>
    <property type="match status" value="1"/>
</dbReference>
<keyword evidence="3" id="KW-0378">Hydrolase</keyword>
<dbReference type="GO" id="GO:0004519">
    <property type="term" value="F:endonuclease activity"/>
    <property type="evidence" value="ECO:0007669"/>
    <property type="project" value="UniProtKB-KW"/>
</dbReference>
<dbReference type="GO" id="GO:0006506">
    <property type="term" value="P:GPI anchor biosynthetic process"/>
    <property type="evidence" value="ECO:0007669"/>
    <property type="project" value="TreeGrafter"/>
</dbReference>
<proteinExistence type="predicted"/>
<keyword evidence="1" id="KW-0732">Signal</keyword>
<feature type="chain" id="PRO_5001665218" evidence="1">
    <location>
        <begin position="24"/>
        <end position="298"/>
    </location>
</feature>
<dbReference type="Proteomes" id="UP000027442">
    <property type="component" value="Unassembled WGS sequence"/>
</dbReference>
<dbReference type="SUPFAM" id="SSF56219">
    <property type="entry name" value="DNase I-like"/>
    <property type="match status" value="1"/>
</dbReference>
<dbReference type="RefSeq" id="WP_018967226.1">
    <property type="nucleotide sequence ID" value="NZ_KB899213.1"/>
</dbReference>
<dbReference type="InterPro" id="IPR005135">
    <property type="entry name" value="Endo/exonuclease/phosphatase"/>
</dbReference>
<evidence type="ECO:0000256" key="1">
    <source>
        <dbReference type="SAM" id="SignalP"/>
    </source>
</evidence>
<dbReference type="PANTHER" id="PTHR14859:SF15">
    <property type="entry name" value="ENDONUCLEASE_EXONUCLEASE_PHOSPHATASE DOMAIN-CONTAINING PROTEIN"/>
    <property type="match status" value="1"/>
</dbReference>
<sequence length="298" mass="32696">MKPLFSTLIAAASLFIASLPIMGCGGKDTPGHIPDYKPKPGKEDYKYVKAEGNVRIMTYNCFYCKSNTASKTFSAEHTAAFAQVIKALNPDVVVIQELDSGTTERAKRYLLDDIRRATGLDYDLFFASAAPYSEGKIGPGVLFKRTMQPTSIKKIGLPGKETRALAVLTFPQFTLLGTHLDLDVTARKTSAEIVNHELTTLATQPVFFAGDLNDSPSWNPEKSAFPIINKAFDIITPQSGTSVDQPNETIDHVLIDKAHKNAVKVVQTAVVKQLEINGKVTETQTISDHYPVFVDVRF</sequence>
<keyword evidence="3" id="KW-0540">Nuclease</keyword>
<gene>
    <name evidence="3" type="ORF">HMPREF1991_02780</name>
</gene>
<accession>A0A069QEF5</accession>
<reference evidence="3 4" key="1">
    <citation type="submission" date="2013-08" db="EMBL/GenBank/DDBJ databases">
        <authorList>
            <person name="Weinstock G."/>
            <person name="Sodergren E."/>
            <person name="Wylie T."/>
            <person name="Fulton L."/>
            <person name="Fulton R."/>
            <person name="Fronick C."/>
            <person name="O'Laughlin M."/>
            <person name="Godfrey J."/>
            <person name="Miner T."/>
            <person name="Herter B."/>
            <person name="Appelbaum E."/>
            <person name="Cordes M."/>
            <person name="Lek S."/>
            <person name="Wollam A."/>
            <person name="Pepin K.H."/>
            <person name="Palsikar V.B."/>
            <person name="Mitreva M."/>
            <person name="Wilson R.K."/>
        </authorList>
    </citation>
    <scope>NUCLEOTIDE SEQUENCE [LARGE SCALE GENOMIC DNA]</scope>
    <source>
        <strain evidence="3 4">ATCC 15930</strain>
    </source>
</reference>
<comment type="caution">
    <text evidence="3">The sequence shown here is derived from an EMBL/GenBank/DDBJ whole genome shotgun (WGS) entry which is preliminary data.</text>
</comment>
<dbReference type="Pfam" id="PF03372">
    <property type="entry name" value="Exo_endo_phos"/>
    <property type="match status" value="1"/>
</dbReference>
<dbReference type="EMBL" id="JNGW01000120">
    <property type="protein sequence ID" value="KDR51150.1"/>
    <property type="molecule type" value="Genomic_DNA"/>
</dbReference>
<dbReference type="PANTHER" id="PTHR14859">
    <property type="entry name" value="CALCOFLUOR WHITE HYPERSENSITIVE PROTEIN PRECURSOR"/>
    <property type="match status" value="1"/>
</dbReference>